<sequence>MTEPNDNQPTPGPISDAVNTLDFALAVEGIYPNARFRRADTYAALVRTWEDTRPVPTLIALQASWQAYLEAQAKQSQKADALDQQRKANRDRLNVDDFRDTSPQIKALVNKLAWLEAEILDLRSLDNEAAADTTAE</sequence>
<organism evidence="1 2">
    <name type="scientific">Phototrophicus methaneseepsis</name>
    <dbReference type="NCBI Taxonomy" id="2710758"/>
    <lineage>
        <taxon>Bacteria</taxon>
        <taxon>Bacillati</taxon>
        <taxon>Chloroflexota</taxon>
        <taxon>Candidatus Thermofontia</taxon>
        <taxon>Phototrophicales</taxon>
        <taxon>Phototrophicaceae</taxon>
        <taxon>Phototrophicus</taxon>
    </lineage>
</organism>
<protein>
    <submittedName>
        <fullName evidence="1">Uncharacterized protein</fullName>
    </submittedName>
</protein>
<gene>
    <name evidence="1" type="ORF">G4Y79_03695</name>
</gene>
<evidence type="ECO:0000313" key="2">
    <source>
        <dbReference type="Proteomes" id="UP000594468"/>
    </source>
</evidence>
<proteinExistence type="predicted"/>
<keyword evidence="2" id="KW-1185">Reference proteome</keyword>
<dbReference type="EMBL" id="CP062983">
    <property type="protein sequence ID" value="QPC83497.1"/>
    <property type="molecule type" value="Genomic_DNA"/>
</dbReference>
<dbReference type="AlphaFoldDB" id="A0A7S8EAP6"/>
<dbReference type="Proteomes" id="UP000594468">
    <property type="component" value="Chromosome"/>
</dbReference>
<accession>A0A7S8EAP6</accession>
<reference evidence="1 2" key="1">
    <citation type="submission" date="2020-02" db="EMBL/GenBank/DDBJ databases">
        <authorList>
            <person name="Zheng R.K."/>
            <person name="Sun C.M."/>
        </authorList>
    </citation>
    <scope>NUCLEOTIDE SEQUENCE [LARGE SCALE GENOMIC DNA]</scope>
    <source>
        <strain evidence="2">rifampicinis</strain>
    </source>
</reference>
<dbReference type="RefSeq" id="WP_195171564.1">
    <property type="nucleotide sequence ID" value="NZ_CP062983.1"/>
</dbReference>
<evidence type="ECO:0000313" key="1">
    <source>
        <dbReference type="EMBL" id="QPC83497.1"/>
    </source>
</evidence>
<dbReference type="KEGG" id="pmet:G4Y79_03695"/>
<name>A0A7S8EAP6_9CHLR</name>